<organism evidence="2 3">
    <name type="scientific">Panagrellus redivivus</name>
    <name type="common">Microworm</name>
    <dbReference type="NCBI Taxonomy" id="6233"/>
    <lineage>
        <taxon>Eukaryota</taxon>
        <taxon>Metazoa</taxon>
        <taxon>Ecdysozoa</taxon>
        <taxon>Nematoda</taxon>
        <taxon>Chromadorea</taxon>
        <taxon>Rhabditida</taxon>
        <taxon>Tylenchina</taxon>
        <taxon>Panagrolaimomorpha</taxon>
        <taxon>Panagrolaimoidea</taxon>
        <taxon>Panagrolaimidae</taxon>
        <taxon>Panagrellus</taxon>
    </lineage>
</organism>
<evidence type="ECO:0000259" key="1">
    <source>
        <dbReference type="PROSITE" id="PS50144"/>
    </source>
</evidence>
<dbReference type="PANTHER" id="PTHR26379">
    <property type="entry name" value="BTB/POZ AND MATH DOMAIN-CONTAINING PROTEIN 1"/>
    <property type="match status" value="1"/>
</dbReference>
<accession>A0A7E4VPI0</accession>
<dbReference type="InterPro" id="IPR045005">
    <property type="entry name" value="BPM1-6"/>
</dbReference>
<dbReference type="WBParaSite" id="Pan_g23593.t1">
    <property type="protein sequence ID" value="Pan_g23593.t1"/>
    <property type="gene ID" value="Pan_g23593"/>
</dbReference>
<keyword evidence="2" id="KW-1185">Reference proteome</keyword>
<dbReference type="InterPro" id="IPR002083">
    <property type="entry name" value="MATH/TRAF_dom"/>
</dbReference>
<dbReference type="PANTHER" id="PTHR26379:SF187">
    <property type="entry name" value="OS07G0655300 PROTEIN"/>
    <property type="match status" value="1"/>
</dbReference>
<name>A0A7E4VPI0_PANRE</name>
<dbReference type="GO" id="GO:0016567">
    <property type="term" value="P:protein ubiquitination"/>
    <property type="evidence" value="ECO:0007669"/>
    <property type="project" value="InterPro"/>
</dbReference>
<dbReference type="CDD" id="cd00121">
    <property type="entry name" value="MATH"/>
    <property type="match status" value="2"/>
</dbReference>
<dbReference type="InterPro" id="IPR008974">
    <property type="entry name" value="TRAF-like"/>
</dbReference>
<dbReference type="Proteomes" id="UP000492821">
    <property type="component" value="Unassembled WGS sequence"/>
</dbReference>
<dbReference type="SUPFAM" id="SSF49599">
    <property type="entry name" value="TRAF domain-like"/>
    <property type="match status" value="3"/>
</dbReference>
<sequence>MSFEFEDTETLSIEAEWLNIFEPGQCVVSARRPVPRCKNLYWWIECYPNGETLELKQYVSVFVCTSTGGFEFKKVITVLRSDVKCQSTKFCPKNTSGGWKKCISHEKLVLADTIKDGVFTIKCDVIFKVPNGTIDNLKKSESFEDSCIIKFNRKLIETYKPGQKIIEEKRTVNGITWWNHYYPCGETEDDKGYVSVFFHVSGGPIVLDRRYAMSINGVHVKYSSHSEFEETGNIGYLHCYTHEQCQLADHKNDIIEIVCKAIFTKPGLPTLPIYVQITPPEKVEAPLKKQSVKDSITAMMVDYQLDHNDVGEFDSTPKTFINGSDKHQWRLLYYPAGDNPRSKGHISLFLEVSTTETKTVTLSGVIKIVGTTFEKTFNMIVETDSISAFPKLISHEELRQIGGIIDEKVAIVCEGTFNTFNDLQLN</sequence>
<evidence type="ECO:0000313" key="2">
    <source>
        <dbReference type="Proteomes" id="UP000492821"/>
    </source>
</evidence>
<dbReference type="Gene3D" id="2.60.210.10">
    <property type="entry name" value="Apoptosis, Tumor Necrosis Factor Receptor Associated Protein 2, Chain A"/>
    <property type="match status" value="2"/>
</dbReference>
<proteinExistence type="predicted"/>
<feature type="domain" description="MATH" evidence="1">
    <location>
        <begin position="293"/>
        <end position="415"/>
    </location>
</feature>
<reference evidence="3" key="2">
    <citation type="submission" date="2020-10" db="UniProtKB">
        <authorList>
            <consortium name="WormBaseParasite"/>
        </authorList>
    </citation>
    <scope>IDENTIFICATION</scope>
</reference>
<reference evidence="2" key="1">
    <citation type="journal article" date="2013" name="Genetics">
        <title>The draft genome and transcriptome of Panagrellus redivivus are shaped by the harsh demands of a free-living lifestyle.</title>
        <authorList>
            <person name="Srinivasan J."/>
            <person name="Dillman A.R."/>
            <person name="Macchietto M.G."/>
            <person name="Heikkinen L."/>
            <person name="Lakso M."/>
            <person name="Fracchia K.M."/>
            <person name="Antoshechkin I."/>
            <person name="Mortazavi A."/>
            <person name="Wong G."/>
            <person name="Sternberg P.W."/>
        </authorList>
    </citation>
    <scope>NUCLEOTIDE SEQUENCE [LARGE SCALE GENOMIC DNA]</scope>
    <source>
        <strain evidence="2">MT8872</strain>
    </source>
</reference>
<evidence type="ECO:0000313" key="3">
    <source>
        <dbReference type="WBParaSite" id="Pan_g23593.t1"/>
    </source>
</evidence>
<dbReference type="PROSITE" id="PS50144">
    <property type="entry name" value="MATH"/>
    <property type="match status" value="1"/>
</dbReference>
<dbReference type="AlphaFoldDB" id="A0A7E4VPI0"/>
<protein>
    <submittedName>
        <fullName evidence="3">MATH domain-containing protein</fullName>
    </submittedName>
</protein>